<dbReference type="InterPro" id="IPR010065">
    <property type="entry name" value="AA_ABC_transptr_permease_3TM"/>
</dbReference>
<feature type="transmembrane region" description="Helical" evidence="10">
    <location>
        <begin position="20"/>
        <end position="46"/>
    </location>
</feature>
<keyword evidence="7" id="KW-0029">Amino-acid transport</keyword>
<dbReference type="EMBL" id="CP017781">
    <property type="protein sequence ID" value="AOZ68327.1"/>
    <property type="molecule type" value="Genomic_DNA"/>
</dbReference>
<evidence type="ECO:0000256" key="10">
    <source>
        <dbReference type="RuleBase" id="RU363032"/>
    </source>
</evidence>
<dbReference type="STRING" id="1850250.LPB142_02525"/>
<evidence type="ECO:0000259" key="11">
    <source>
        <dbReference type="PROSITE" id="PS50928"/>
    </source>
</evidence>
<dbReference type="PANTHER" id="PTHR30614">
    <property type="entry name" value="MEMBRANE COMPONENT OF AMINO ACID ABC TRANSPORTER"/>
    <property type="match status" value="1"/>
</dbReference>
<dbReference type="Pfam" id="PF00528">
    <property type="entry name" value="BPD_transp_1"/>
    <property type="match status" value="1"/>
</dbReference>
<evidence type="ECO:0000256" key="8">
    <source>
        <dbReference type="ARBA" id="ARBA00022989"/>
    </source>
</evidence>
<organism evidence="12 13">
    <name type="scientific">Rhodobacter xanthinilyticus</name>
    <dbReference type="NCBI Taxonomy" id="1850250"/>
    <lineage>
        <taxon>Bacteria</taxon>
        <taxon>Pseudomonadati</taxon>
        <taxon>Pseudomonadota</taxon>
        <taxon>Alphaproteobacteria</taxon>
        <taxon>Rhodobacterales</taxon>
        <taxon>Rhodobacter group</taxon>
        <taxon>Rhodobacter</taxon>
    </lineage>
</organism>
<evidence type="ECO:0000313" key="13">
    <source>
        <dbReference type="Proteomes" id="UP000176562"/>
    </source>
</evidence>
<dbReference type="Gene3D" id="1.10.3720.10">
    <property type="entry name" value="MetI-like"/>
    <property type="match status" value="1"/>
</dbReference>
<dbReference type="GO" id="GO:0006865">
    <property type="term" value="P:amino acid transport"/>
    <property type="evidence" value="ECO:0007669"/>
    <property type="project" value="UniProtKB-KW"/>
</dbReference>
<dbReference type="InterPro" id="IPR000515">
    <property type="entry name" value="MetI-like"/>
</dbReference>
<evidence type="ECO:0000256" key="3">
    <source>
        <dbReference type="ARBA" id="ARBA00010072"/>
    </source>
</evidence>
<evidence type="ECO:0000256" key="6">
    <source>
        <dbReference type="ARBA" id="ARBA00022692"/>
    </source>
</evidence>
<evidence type="ECO:0000256" key="5">
    <source>
        <dbReference type="ARBA" id="ARBA00022475"/>
    </source>
</evidence>
<evidence type="ECO:0000256" key="1">
    <source>
        <dbReference type="ARBA" id="ARBA00003159"/>
    </source>
</evidence>
<evidence type="ECO:0000256" key="2">
    <source>
        <dbReference type="ARBA" id="ARBA00004429"/>
    </source>
</evidence>
<dbReference type="InterPro" id="IPR043429">
    <property type="entry name" value="ArtM/GltK/GlnP/TcyL/YhdX-like"/>
</dbReference>
<keyword evidence="5" id="KW-1003">Cell membrane</keyword>
<dbReference type="PANTHER" id="PTHR30614:SF20">
    <property type="entry name" value="GLUTAMINE TRANSPORT SYSTEM PERMEASE PROTEIN GLNP"/>
    <property type="match status" value="1"/>
</dbReference>
<dbReference type="KEGG" id="rhp:LPB142_02525"/>
<evidence type="ECO:0000256" key="9">
    <source>
        <dbReference type="ARBA" id="ARBA00023136"/>
    </source>
</evidence>
<name>A0A1D9M915_9RHOB</name>
<dbReference type="AlphaFoldDB" id="A0A1D9M915"/>
<evidence type="ECO:0000313" key="12">
    <source>
        <dbReference type="EMBL" id="AOZ68327.1"/>
    </source>
</evidence>
<keyword evidence="6 10" id="KW-0812">Transmembrane</keyword>
<dbReference type="InterPro" id="IPR035906">
    <property type="entry name" value="MetI-like_sf"/>
</dbReference>
<reference evidence="12 13" key="1">
    <citation type="submission" date="2016-10" db="EMBL/GenBank/DDBJ databases">
        <title>Rhodobacter sp. LPB0142, isolated from sea water.</title>
        <authorList>
            <person name="Kim E."/>
            <person name="Yi H."/>
        </authorList>
    </citation>
    <scope>NUCLEOTIDE SEQUENCE [LARGE SCALE GENOMIC DNA]</scope>
    <source>
        <strain evidence="12 13">LPB0142</strain>
    </source>
</reference>
<dbReference type="RefSeq" id="WP_071165420.1">
    <property type="nucleotide sequence ID" value="NZ_CP017781.1"/>
</dbReference>
<feature type="transmembrane region" description="Helical" evidence="10">
    <location>
        <begin position="191"/>
        <end position="210"/>
    </location>
</feature>
<dbReference type="GO" id="GO:0022857">
    <property type="term" value="F:transmembrane transporter activity"/>
    <property type="evidence" value="ECO:0007669"/>
    <property type="project" value="InterPro"/>
</dbReference>
<protein>
    <submittedName>
        <fullName evidence="12">Amino acid ABC transporter permease</fullName>
    </submittedName>
</protein>
<keyword evidence="8 10" id="KW-1133">Transmembrane helix</keyword>
<proteinExistence type="inferred from homology"/>
<dbReference type="SUPFAM" id="SSF161098">
    <property type="entry name" value="MetI-like"/>
    <property type="match status" value="1"/>
</dbReference>
<comment type="subcellular location">
    <subcellularLocation>
        <location evidence="2">Cell inner membrane</location>
        <topology evidence="2">Multi-pass membrane protein</topology>
    </subcellularLocation>
    <subcellularLocation>
        <location evidence="10">Cell membrane</location>
        <topology evidence="10">Multi-pass membrane protein</topology>
    </subcellularLocation>
</comment>
<keyword evidence="4 10" id="KW-0813">Transport</keyword>
<dbReference type="CDD" id="cd06261">
    <property type="entry name" value="TM_PBP2"/>
    <property type="match status" value="1"/>
</dbReference>
<sequence>MNYDLQFFYVWQNLDKLGQGLLISLELTVLANLIGLSLGFVIALMLRARTVALRAPASALVEVFRCTPVLIQVVWFFYCVPILFNLFVDPMVMGVLALGLNLAAFNAEGYRAAIQSVPREQYDACSALGLSGWTRVRHVILPHALRAALPVLMTNGITIFQQSALVALVAIPDLMYEGKMLATETYRPIETYTVVALIYFAISAPISLIVQRIEARFDRVQA</sequence>
<feature type="transmembrane region" description="Helical" evidence="10">
    <location>
        <begin position="84"/>
        <end position="105"/>
    </location>
</feature>
<feature type="domain" description="ABC transmembrane type-1" evidence="11">
    <location>
        <begin position="21"/>
        <end position="210"/>
    </location>
</feature>
<dbReference type="NCBIfam" id="TIGR01726">
    <property type="entry name" value="HEQRo_perm_3TM"/>
    <property type="match status" value="1"/>
</dbReference>
<gene>
    <name evidence="12" type="ORF">LPB142_02525</name>
</gene>
<dbReference type="PROSITE" id="PS50928">
    <property type="entry name" value="ABC_TM1"/>
    <property type="match status" value="1"/>
</dbReference>
<comment type="similarity">
    <text evidence="3">Belongs to the binding-protein-dependent transport system permease family. HisMQ subfamily.</text>
</comment>
<accession>A0A1D9M915</accession>
<comment type="function">
    <text evidence="1">Part of the binding-protein-dependent transport system for glutamine; probably responsible for the translocation of the substrate across the membrane.</text>
</comment>
<dbReference type="Proteomes" id="UP000176562">
    <property type="component" value="Chromosome"/>
</dbReference>
<evidence type="ECO:0000256" key="7">
    <source>
        <dbReference type="ARBA" id="ARBA00022970"/>
    </source>
</evidence>
<keyword evidence="9 10" id="KW-0472">Membrane</keyword>
<keyword evidence="13" id="KW-1185">Reference proteome</keyword>
<dbReference type="GO" id="GO:0043190">
    <property type="term" value="C:ATP-binding cassette (ABC) transporter complex"/>
    <property type="evidence" value="ECO:0007669"/>
    <property type="project" value="InterPro"/>
</dbReference>
<evidence type="ECO:0000256" key="4">
    <source>
        <dbReference type="ARBA" id="ARBA00022448"/>
    </source>
</evidence>